<name>A0A8J7HXJ0_9NOST</name>
<proteinExistence type="predicted"/>
<dbReference type="RefSeq" id="WP_214430854.1">
    <property type="nucleotide sequence ID" value="NZ_CAWPUQ010000295.1"/>
</dbReference>
<evidence type="ECO:0000256" key="1">
    <source>
        <dbReference type="SAM" id="MobiDB-lite"/>
    </source>
</evidence>
<feature type="compositionally biased region" description="Basic and acidic residues" evidence="1">
    <location>
        <begin position="13"/>
        <end position="25"/>
    </location>
</feature>
<gene>
    <name evidence="2" type="ORF">I8752_03045</name>
</gene>
<protein>
    <submittedName>
        <fullName evidence="2">Uncharacterized protein</fullName>
    </submittedName>
</protein>
<evidence type="ECO:0000313" key="2">
    <source>
        <dbReference type="EMBL" id="MBH8572024.1"/>
    </source>
</evidence>
<reference evidence="2 3" key="1">
    <citation type="journal article" date="2021" name="Int. J. Syst. Evol. Microbiol.">
        <title>Amazonocrinis nigriterrae gen. nov., sp. nov., Atlanticothrix silvestris gen. nov., sp. nov. and Dendronalium phyllosphericum gen. nov., sp. nov., nostocacean cyanobacteria from Brazilian environments.</title>
        <authorList>
            <person name="Alvarenga D.O."/>
            <person name="Andreote A.P.D."/>
            <person name="Branco L.H.Z."/>
            <person name="Delbaje E."/>
            <person name="Cruz R.B."/>
            <person name="Varani A.M."/>
            <person name="Fiore M.F."/>
        </authorList>
    </citation>
    <scope>NUCLEOTIDE SEQUENCE [LARGE SCALE GENOMIC DNA]</scope>
    <source>
        <strain evidence="2 3">CENA369</strain>
    </source>
</reference>
<sequence length="68" mass="7817">MTEAEEPDNPEQQQDKFDPVTDERDWSAADTELACFALARNKGKRLVKIINTGEEPLPFICIFEDYPE</sequence>
<organism evidence="2 3">
    <name type="scientific">Dendronalium phyllosphericum CENA369</name>
    <dbReference type="NCBI Taxonomy" id="1725256"/>
    <lineage>
        <taxon>Bacteria</taxon>
        <taxon>Bacillati</taxon>
        <taxon>Cyanobacteriota</taxon>
        <taxon>Cyanophyceae</taxon>
        <taxon>Nostocales</taxon>
        <taxon>Nostocaceae</taxon>
        <taxon>Dendronalium</taxon>
        <taxon>Dendronalium phyllosphericum</taxon>
    </lineage>
</organism>
<dbReference type="EMBL" id="JAECZA010000006">
    <property type="protein sequence ID" value="MBH8572024.1"/>
    <property type="molecule type" value="Genomic_DNA"/>
</dbReference>
<evidence type="ECO:0000313" key="3">
    <source>
        <dbReference type="Proteomes" id="UP000662314"/>
    </source>
</evidence>
<keyword evidence="3" id="KW-1185">Reference proteome</keyword>
<comment type="caution">
    <text evidence="2">The sequence shown here is derived from an EMBL/GenBank/DDBJ whole genome shotgun (WGS) entry which is preliminary data.</text>
</comment>
<dbReference type="AlphaFoldDB" id="A0A8J7HXJ0"/>
<dbReference type="Proteomes" id="UP000662314">
    <property type="component" value="Unassembled WGS sequence"/>
</dbReference>
<feature type="region of interest" description="Disordered" evidence="1">
    <location>
        <begin position="1"/>
        <end position="25"/>
    </location>
</feature>
<accession>A0A8J7HXJ0</accession>